<gene>
    <name evidence="1" type="ORF">SVIM_LOCUS192117</name>
</gene>
<reference evidence="1" key="1">
    <citation type="submission" date="2019-03" db="EMBL/GenBank/DDBJ databases">
        <authorList>
            <person name="Mank J."/>
            <person name="Almeida P."/>
        </authorList>
    </citation>
    <scope>NUCLEOTIDE SEQUENCE</scope>
    <source>
        <strain evidence="1">78183</strain>
    </source>
</reference>
<dbReference type="AlphaFoldDB" id="A0A6N2L7L6"/>
<organism evidence="1">
    <name type="scientific">Salix viminalis</name>
    <name type="common">Common osier</name>
    <name type="synonym">Basket willow</name>
    <dbReference type="NCBI Taxonomy" id="40686"/>
    <lineage>
        <taxon>Eukaryota</taxon>
        <taxon>Viridiplantae</taxon>
        <taxon>Streptophyta</taxon>
        <taxon>Embryophyta</taxon>
        <taxon>Tracheophyta</taxon>
        <taxon>Spermatophyta</taxon>
        <taxon>Magnoliopsida</taxon>
        <taxon>eudicotyledons</taxon>
        <taxon>Gunneridae</taxon>
        <taxon>Pentapetalae</taxon>
        <taxon>rosids</taxon>
        <taxon>fabids</taxon>
        <taxon>Malpighiales</taxon>
        <taxon>Salicaceae</taxon>
        <taxon>Saliceae</taxon>
        <taxon>Salix</taxon>
    </lineage>
</organism>
<sequence length="65" mass="7319">MSSAITILRIDDMIKPCLYFYEIVPGSLFHRQNLSPLPLPAQLSLVFFSAMHPSSPKVRAWKGSN</sequence>
<protein>
    <submittedName>
        <fullName evidence="1">Uncharacterized protein</fullName>
    </submittedName>
</protein>
<accession>A0A6N2L7L6</accession>
<evidence type="ECO:0000313" key="1">
    <source>
        <dbReference type="EMBL" id="VFU37018.1"/>
    </source>
</evidence>
<dbReference type="EMBL" id="CAADRP010001224">
    <property type="protein sequence ID" value="VFU37018.1"/>
    <property type="molecule type" value="Genomic_DNA"/>
</dbReference>
<name>A0A6N2L7L6_SALVM</name>
<proteinExistence type="predicted"/>